<keyword evidence="10" id="KW-1185">Reference proteome</keyword>
<evidence type="ECO:0000256" key="5">
    <source>
        <dbReference type="ARBA" id="ARBA00023237"/>
    </source>
</evidence>
<feature type="domain" description="RagB/SusD" evidence="7">
    <location>
        <begin position="322"/>
        <end position="573"/>
    </location>
</feature>
<dbReference type="GO" id="GO:0009279">
    <property type="term" value="C:cell outer membrane"/>
    <property type="evidence" value="ECO:0007669"/>
    <property type="project" value="UniProtKB-SubCell"/>
</dbReference>
<dbReference type="EMBL" id="JAPAAF010000012">
    <property type="protein sequence ID" value="MCW0483121.1"/>
    <property type="molecule type" value="Genomic_DNA"/>
</dbReference>
<comment type="similarity">
    <text evidence="2">Belongs to the SusD family.</text>
</comment>
<dbReference type="Proteomes" id="UP001163821">
    <property type="component" value="Unassembled WGS sequence"/>
</dbReference>
<dbReference type="Gene3D" id="1.25.40.390">
    <property type="match status" value="1"/>
</dbReference>
<organism evidence="9 10">
    <name type="scientific">Gaoshiqia sediminis</name>
    <dbReference type="NCBI Taxonomy" id="2986998"/>
    <lineage>
        <taxon>Bacteria</taxon>
        <taxon>Pseudomonadati</taxon>
        <taxon>Bacteroidota</taxon>
        <taxon>Bacteroidia</taxon>
        <taxon>Marinilabiliales</taxon>
        <taxon>Prolixibacteraceae</taxon>
        <taxon>Gaoshiqia</taxon>
    </lineage>
</organism>
<dbReference type="AlphaFoldDB" id="A0AA42C8U4"/>
<protein>
    <submittedName>
        <fullName evidence="9">RagB/SusD family nutrient uptake outer membrane protein</fullName>
    </submittedName>
</protein>
<evidence type="ECO:0000256" key="3">
    <source>
        <dbReference type="ARBA" id="ARBA00022729"/>
    </source>
</evidence>
<dbReference type="InterPro" id="IPR033985">
    <property type="entry name" value="SusD-like_N"/>
</dbReference>
<comment type="caution">
    <text evidence="9">The sequence shown here is derived from an EMBL/GenBank/DDBJ whole genome shotgun (WGS) entry which is preliminary data.</text>
</comment>
<dbReference type="InterPro" id="IPR011990">
    <property type="entry name" value="TPR-like_helical_dom_sf"/>
</dbReference>
<evidence type="ECO:0000259" key="7">
    <source>
        <dbReference type="Pfam" id="PF07980"/>
    </source>
</evidence>
<evidence type="ECO:0000256" key="6">
    <source>
        <dbReference type="SAM" id="SignalP"/>
    </source>
</evidence>
<dbReference type="PROSITE" id="PS51257">
    <property type="entry name" value="PROKAR_LIPOPROTEIN"/>
    <property type="match status" value="1"/>
</dbReference>
<feature type="domain" description="SusD-like N-terminal" evidence="8">
    <location>
        <begin position="40"/>
        <end position="214"/>
    </location>
</feature>
<name>A0AA42C8U4_9BACT</name>
<reference evidence="9" key="1">
    <citation type="submission" date="2022-10" db="EMBL/GenBank/DDBJ databases">
        <title>Gaoshiqiia sediminis gen. nov., sp. nov., isolated from coastal sediment.</title>
        <authorList>
            <person name="Yu W.X."/>
            <person name="Mu D.S."/>
            <person name="Du J.Z."/>
            <person name="Liang Y.Q."/>
        </authorList>
    </citation>
    <scope>NUCLEOTIDE SEQUENCE</scope>
    <source>
        <strain evidence="9">A06</strain>
    </source>
</reference>
<evidence type="ECO:0000256" key="4">
    <source>
        <dbReference type="ARBA" id="ARBA00023136"/>
    </source>
</evidence>
<keyword evidence="4" id="KW-0472">Membrane</keyword>
<evidence type="ECO:0000256" key="2">
    <source>
        <dbReference type="ARBA" id="ARBA00006275"/>
    </source>
</evidence>
<dbReference type="RefSeq" id="WP_282591723.1">
    <property type="nucleotide sequence ID" value="NZ_JAPAAF010000012.1"/>
</dbReference>
<dbReference type="SUPFAM" id="SSF48452">
    <property type="entry name" value="TPR-like"/>
    <property type="match status" value="1"/>
</dbReference>
<evidence type="ECO:0000313" key="10">
    <source>
        <dbReference type="Proteomes" id="UP001163821"/>
    </source>
</evidence>
<comment type="subcellular location">
    <subcellularLocation>
        <location evidence="1">Cell outer membrane</location>
    </subcellularLocation>
</comment>
<proteinExistence type="inferred from homology"/>
<feature type="chain" id="PRO_5041373367" evidence="6">
    <location>
        <begin position="22"/>
        <end position="573"/>
    </location>
</feature>
<evidence type="ECO:0000259" key="8">
    <source>
        <dbReference type="Pfam" id="PF14322"/>
    </source>
</evidence>
<evidence type="ECO:0000313" key="9">
    <source>
        <dbReference type="EMBL" id="MCW0483121.1"/>
    </source>
</evidence>
<keyword evidence="3 6" id="KW-0732">Signal</keyword>
<accession>A0AA42C8U4</accession>
<sequence length="573" mass="64159">MKQKYIIVALAMLLFSGCSDFLEPDIRSSESTDGFYATSTGFESLTNAAYSSLRDMYNMQPLLFSAGTDIYGDGKSQGVIMNHYTALRATEGIIQTFYQNCYRGIQLANSVIAYGETTAESSVRKQYIDEARFIRAWYYFQLVQQFGEVALNTQMFDYAEMSHERTDIGTIYSFIIDEFTYLISGNSSLLDRSASGVGRANKRAAAFFLAKAYLTRAWLNGQGYESLEDNIAQSSDFTNAATYALQAINSEVPSLSIEDAFDFAKESNDEIFWSVQFDFSAVEDPSGDGSYQQAQFGAYLGGSENARNKAIDGNLSPFLRLHQLYDKGDGRYEQTFMQEFHTWYFDYYTNPTTSPIKIYYAPAWASDDDIAAWQADDPYGLKANTLISKTIANGGIAPSNGAPETYFNRRNMDFGVPCIKKFDDYSETSLSNRSSTCSMHDVVVARLGEAYLIAAEAYVMSGQPDKAANMITALRSRPGTIKTGFETVMTVSADDMTIDFILDERAREMAGEYVRWTDLKRTHKLVEYVTTFNEDGISEADLKGDDGNYKFLRPIPQTAIDRNQADVNQNPGY</sequence>
<dbReference type="InterPro" id="IPR012944">
    <property type="entry name" value="SusD_RagB_dom"/>
</dbReference>
<gene>
    <name evidence="9" type="ORF">N2K84_10295</name>
</gene>
<feature type="signal peptide" evidence="6">
    <location>
        <begin position="1"/>
        <end position="21"/>
    </location>
</feature>
<dbReference type="Pfam" id="PF07980">
    <property type="entry name" value="SusD_RagB"/>
    <property type="match status" value="1"/>
</dbReference>
<keyword evidence="5" id="KW-0998">Cell outer membrane</keyword>
<evidence type="ECO:0000256" key="1">
    <source>
        <dbReference type="ARBA" id="ARBA00004442"/>
    </source>
</evidence>
<dbReference type="Pfam" id="PF14322">
    <property type="entry name" value="SusD-like_3"/>
    <property type="match status" value="1"/>
</dbReference>